<dbReference type="STRING" id="49186.SAMN05421647_101506"/>
<dbReference type="GO" id="GO:0032259">
    <property type="term" value="P:methylation"/>
    <property type="evidence" value="ECO:0007669"/>
    <property type="project" value="UniProtKB-KW"/>
</dbReference>
<dbReference type="Gene3D" id="3.40.1010.10">
    <property type="entry name" value="Cobalt-precorrin-4 Transmethylase, Domain 1"/>
    <property type="match status" value="1"/>
</dbReference>
<dbReference type="GO" id="GO:0019354">
    <property type="term" value="P:siroheme biosynthetic process"/>
    <property type="evidence" value="ECO:0007669"/>
    <property type="project" value="UniProtKB-UniPathway"/>
</dbReference>
<dbReference type="eggNOG" id="COG0007">
    <property type="taxonomic scope" value="Bacteria"/>
</dbReference>
<dbReference type="RefSeq" id="WP_175611952.1">
    <property type="nucleotide sequence ID" value="NZ_FTMN01000001.1"/>
</dbReference>
<dbReference type="InterPro" id="IPR003043">
    <property type="entry name" value="Uropor_MeTrfase_CS"/>
</dbReference>
<feature type="domain" description="Tetrapyrrole methylase" evidence="10">
    <location>
        <begin position="42"/>
        <end position="247"/>
    </location>
</feature>
<keyword evidence="4 9" id="KW-0808">Transferase</keyword>
<keyword evidence="12" id="KW-1185">Reference proteome</keyword>
<dbReference type="InterPro" id="IPR000878">
    <property type="entry name" value="4pyrrol_Mease"/>
</dbReference>
<evidence type="ECO:0000256" key="8">
    <source>
        <dbReference type="ARBA" id="ARBA00060548"/>
    </source>
</evidence>
<evidence type="ECO:0000256" key="4">
    <source>
        <dbReference type="ARBA" id="ARBA00022679"/>
    </source>
</evidence>
<evidence type="ECO:0000313" key="12">
    <source>
        <dbReference type="Proteomes" id="UP000186895"/>
    </source>
</evidence>
<protein>
    <recommendedName>
        <fullName evidence="2">uroporphyrinogen-III C-methyltransferase</fullName>
        <ecNumber evidence="2">2.1.1.107</ecNumber>
    </recommendedName>
</protein>
<dbReference type="FunFam" id="3.40.1010.10:FF:000001">
    <property type="entry name" value="Siroheme synthase"/>
    <property type="match status" value="1"/>
</dbReference>
<keyword evidence="5" id="KW-0949">S-adenosyl-L-methionine</keyword>
<dbReference type="SUPFAM" id="SSF53790">
    <property type="entry name" value="Tetrapyrrole methylase"/>
    <property type="match status" value="1"/>
</dbReference>
<dbReference type="InterPro" id="IPR035996">
    <property type="entry name" value="4pyrrol_Methylase_sf"/>
</dbReference>
<reference evidence="11 12" key="1">
    <citation type="submission" date="2017-01" db="EMBL/GenBank/DDBJ databases">
        <authorList>
            <person name="Mah S.A."/>
            <person name="Swanson W.J."/>
            <person name="Moy G.W."/>
            <person name="Vacquier V.D."/>
        </authorList>
    </citation>
    <scope>NUCLEOTIDE SEQUENCE [LARGE SCALE GENOMIC DNA]</scope>
    <source>
        <strain evidence="11 12">DSM 7027</strain>
    </source>
</reference>
<evidence type="ECO:0000256" key="3">
    <source>
        <dbReference type="ARBA" id="ARBA00022603"/>
    </source>
</evidence>
<evidence type="ECO:0000256" key="1">
    <source>
        <dbReference type="ARBA" id="ARBA00005879"/>
    </source>
</evidence>
<accession>A0A1N6NR56</accession>
<dbReference type="NCBIfam" id="TIGR01469">
    <property type="entry name" value="cobA_cysG_Cterm"/>
    <property type="match status" value="1"/>
</dbReference>
<dbReference type="GO" id="GO:0004851">
    <property type="term" value="F:uroporphyrin-III C-methyltransferase activity"/>
    <property type="evidence" value="ECO:0007669"/>
    <property type="project" value="UniProtKB-EC"/>
</dbReference>
<dbReference type="Proteomes" id="UP000186895">
    <property type="component" value="Unassembled WGS sequence"/>
</dbReference>
<dbReference type="CDD" id="cd11642">
    <property type="entry name" value="SUMT"/>
    <property type="match status" value="1"/>
</dbReference>
<evidence type="ECO:0000256" key="7">
    <source>
        <dbReference type="ARBA" id="ARBA00025705"/>
    </source>
</evidence>
<dbReference type="PANTHER" id="PTHR45790">
    <property type="entry name" value="SIROHEME SYNTHASE-RELATED"/>
    <property type="match status" value="1"/>
</dbReference>
<dbReference type="PANTHER" id="PTHR45790:SF1">
    <property type="entry name" value="SIROHEME SYNTHASE"/>
    <property type="match status" value="1"/>
</dbReference>
<dbReference type="PROSITE" id="PS00840">
    <property type="entry name" value="SUMT_2"/>
    <property type="match status" value="1"/>
</dbReference>
<gene>
    <name evidence="11" type="ORF">SAMN05421647_101506</name>
</gene>
<evidence type="ECO:0000313" key="11">
    <source>
        <dbReference type="EMBL" id="SIP94628.1"/>
    </source>
</evidence>
<name>A0A1N6NR56_9GAMM</name>
<proteinExistence type="inferred from homology"/>
<dbReference type="AlphaFoldDB" id="A0A1N6NR56"/>
<evidence type="ECO:0000256" key="9">
    <source>
        <dbReference type="RuleBase" id="RU003960"/>
    </source>
</evidence>
<dbReference type="Pfam" id="PF00590">
    <property type="entry name" value="TP_methylase"/>
    <property type="match status" value="1"/>
</dbReference>
<sequence>MMTLTLSFLRTALPAFHFNPSRWKPKSENTARLPEKQGQVDLVGAGPGDPDLITRKGWKALLQADVVVYDALVSDALMTEIPAQVQRLYVGKRKGAHSASQAEICQLLVELAQQGKRVVRLKGGDPLVFGRLTDEMDALRQHCIPFSLIPGITAAAGCAASCKIPLTEREKAPRLRLITAHSCDDRPIDWADLARTDETLVFYMGLSMADTISTELQCHGLPADWPVLLVERGTHEDQRALRAELGSMTRMIQDSDLQTPTLILVGRVVEHYDANLGAEQLLESLMEEQR</sequence>
<evidence type="ECO:0000256" key="6">
    <source>
        <dbReference type="ARBA" id="ARBA00023244"/>
    </source>
</evidence>
<evidence type="ECO:0000256" key="2">
    <source>
        <dbReference type="ARBA" id="ARBA00012162"/>
    </source>
</evidence>
<dbReference type="EMBL" id="FTMN01000001">
    <property type="protein sequence ID" value="SIP94628.1"/>
    <property type="molecule type" value="Genomic_DNA"/>
</dbReference>
<organism evidence="11 12">
    <name type="scientific">Marinobacterium stanieri</name>
    <dbReference type="NCBI Taxonomy" id="49186"/>
    <lineage>
        <taxon>Bacteria</taxon>
        <taxon>Pseudomonadati</taxon>
        <taxon>Pseudomonadota</taxon>
        <taxon>Gammaproteobacteria</taxon>
        <taxon>Oceanospirillales</taxon>
        <taxon>Oceanospirillaceae</taxon>
        <taxon>Marinobacterium</taxon>
    </lineage>
</organism>
<dbReference type="NCBIfam" id="NF004790">
    <property type="entry name" value="PRK06136.1"/>
    <property type="match status" value="1"/>
</dbReference>
<dbReference type="InterPro" id="IPR050161">
    <property type="entry name" value="Siro_Cobalamin_biosynth"/>
</dbReference>
<comment type="pathway">
    <text evidence="7">Porphyrin-containing compound metabolism; siroheme biosynthesis; precorrin-2 from uroporphyrinogen III: step 1/1.</text>
</comment>
<comment type="similarity">
    <text evidence="1 9">Belongs to the precorrin methyltransferase family.</text>
</comment>
<dbReference type="InterPro" id="IPR006366">
    <property type="entry name" value="CobA/CysG_C"/>
</dbReference>
<evidence type="ECO:0000256" key="5">
    <source>
        <dbReference type="ARBA" id="ARBA00022691"/>
    </source>
</evidence>
<keyword evidence="3 9" id="KW-0489">Methyltransferase</keyword>
<dbReference type="EC" id="2.1.1.107" evidence="2"/>
<keyword evidence="6" id="KW-0627">Porphyrin biosynthesis</keyword>
<dbReference type="Gene3D" id="3.30.950.10">
    <property type="entry name" value="Methyltransferase, Cobalt-precorrin-4 Transmethylase, Domain 2"/>
    <property type="match status" value="1"/>
</dbReference>
<dbReference type="InterPro" id="IPR014776">
    <property type="entry name" value="4pyrrole_Mease_sub2"/>
</dbReference>
<evidence type="ECO:0000259" key="10">
    <source>
        <dbReference type="Pfam" id="PF00590"/>
    </source>
</evidence>
<comment type="pathway">
    <text evidence="8">Cofactor biosynthesis; adenosylcobalamin biosynthesis; precorrin-2 from uroporphyrinogen III: step 1/1.</text>
</comment>
<dbReference type="UniPathway" id="UPA00262">
    <property type="reaction ID" value="UER00211"/>
</dbReference>
<dbReference type="InterPro" id="IPR014777">
    <property type="entry name" value="4pyrrole_Mease_sub1"/>
</dbReference>